<dbReference type="InterPro" id="IPR027417">
    <property type="entry name" value="P-loop_NTPase"/>
</dbReference>
<dbReference type="GO" id="GO:0016787">
    <property type="term" value="F:hydrolase activity"/>
    <property type="evidence" value="ECO:0007669"/>
    <property type="project" value="UniProtKB-UniRule"/>
</dbReference>
<dbReference type="InterPro" id="IPR000212">
    <property type="entry name" value="DNA_helicase_UvrD/REP"/>
</dbReference>
<dbReference type="Pfam" id="PF13361">
    <property type="entry name" value="UvrD_C"/>
    <property type="match status" value="1"/>
</dbReference>
<keyword evidence="2 9" id="KW-0378">Hydrolase</keyword>
<comment type="catalytic activity">
    <reaction evidence="6">
        <text>Couples ATP hydrolysis with the unwinding of duplex DNA by translocating in the 3'-5' direction.</text>
        <dbReference type="EC" id="5.6.2.4"/>
    </reaction>
</comment>
<dbReference type="EC" id="5.6.2.4" evidence="7"/>
<dbReference type="GO" id="GO:0043138">
    <property type="term" value="F:3'-5' DNA helicase activity"/>
    <property type="evidence" value="ECO:0007669"/>
    <property type="project" value="UniProtKB-EC"/>
</dbReference>
<dbReference type="InterPro" id="IPR014016">
    <property type="entry name" value="UvrD-like_ATP-bd"/>
</dbReference>
<evidence type="ECO:0000256" key="5">
    <source>
        <dbReference type="ARBA" id="ARBA00023235"/>
    </source>
</evidence>
<dbReference type="Pfam" id="PF00580">
    <property type="entry name" value="UvrD-helicase"/>
    <property type="match status" value="2"/>
</dbReference>
<dbReference type="SUPFAM" id="SSF52540">
    <property type="entry name" value="P-loop containing nucleoside triphosphate hydrolases"/>
    <property type="match status" value="1"/>
</dbReference>
<comment type="catalytic activity">
    <reaction evidence="8">
        <text>ATP + H2O = ADP + phosphate + H(+)</text>
        <dbReference type="Rhea" id="RHEA:13065"/>
        <dbReference type="ChEBI" id="CHEBI:15377"/>
        <dbReference type="ChEBI" id="CHEBI:15378"/>
        <dbReference type="ChEBI" id="CHEBI:30616"/>
        <dbReference type="ChEBI" id="CHEBI:43474"/>
        <dbReference type="ChEBI" id="CHEBI:456216"/>
        <dbReference type="EC" id="5.6.2.4"/>
    </reaction>
</comment>
<evidence type="ECO:0000313" key="14">
    <source>
        <dbReference type="Proteomes" id="UP000677234"/>
    </source>
</evidence>
<feature type="domain" description="UvrD-like helicase ATP-binding" evidence="10">
    <location>
        <begin position="3"/>
        <end position="284"/>
    </location>
</feature>
<keyword evidence="5" id="KW-0413">Isomerase</keyword>
<dbReference type="GO" id="GO:0005829">
    <property type="term" value="C:cytosol"/>
    <property type="evidence" value="ECO:0007669"/>
    <property type="project" value="TreeGrafter"/>
</dbReference>
<protein>
    <recommendedName>
        <fullName evidence="7">DNA 3'-5' helicase</fullName>
        <ecNumber evidence="7">5.6.2.4</ecNumber>
    </recommendedName>
</protein>
<evidence type="ECO:0000256" key="4">
    <source>
        <dbReference type="ARBA" id="ARBA00022840"/>
    </source>
</evidence>
<evidence type="ECO:0000256" key="9">
    <source>
        <dbReference type="PROSITE-ProRule" id="PRU00560"/>
    </source>
</evidence>
<dbReference type="RefSeq" id="WP_186311126.1">
    <property type="nucleotide sequence ID" value="NZ_CP066308.1"/>
</dbReference>
<proteinExistence type="predicted"/>
<dbReference type="AlphaFoldDB" id="A0A7T5EM01"/>
<dbReference type="Proteomes" id="UP000677234">
    <property type="component" value="Chromosome"/>
</dbReference>
<organism evidence="11 13">
    <name type="scientific">Brevibacillus composti</name>
    <dbReference type="NCBI Taxonomy" id="2796470"/>
    <lineage>
        <taxon>Bacteria</taxon>
        <taxon>Bacillati</taxon>
        <taxon>Bacillota</taxon>
        <taxon>Bacilli</taxon>
        <taxon>Bacillales</taxon>
        <taxon>Paenibacillaceae</taxon>
        <taxon>Brevibacillus</taxon>
    </lineage>
</organism>
<evidence type="ECO:0000313" key="12">
    <source>
        <dbReference type="EMBL" id="QUO42138.1"/>
    </source>
</evidence>
<gene>
    <name evidence="11" type="ORF">JD108_03655</name>
    <name evidence="12" type="ORF">KDJ56_03660</name>
</gene>
<dbReference type="PROSITE" id="PS51198">
    <property type="entry name" value="UVRD_HELICASE_ATP_BIND"/>
    <property type="match status" value="1"/>
</dbReference>
<dbReference type="GO" id="GO:0000725">
    <property type="term" value="P:recombinational repair"/>
    <property type="evidence" value="ECO:0007669"/>
    <property type="project" value="TreeGrafter"/>
</dbReference>
<dbReference type="PANTHER" id="PTHR11070:SF3">
    <property type="entry name" value="DNA 3'-5' HELICASE"/>
    <property type="match status" value="1"/>
</dbReference>
<dbReference type="GO" id="GO:0005524">
    <property type="term" value="F:ATP binding"/>
    <property type="evidence" value="ECO:0007669"/>
    <property type="project" value="UniProtKB-UniRule"/>
</dbReference>
<dbReference type="Proteomes" id="UP000595847">
    <property type="component" value="Chromosome"/>
</dbReference>
<keyword evidence="3 9" id="KW-0347">Helicase</keyword>
<dbReference type="EMBL" id="CP066308">
    <property type="protein sequence ID" value="QQE75052.1"/>
    <property type="molecule type" value="Genomic_DNA"/>
</dbReference>
<evidence type="ECO:0000256" key="8">
    <source>
        <dbReference type="ARBA" id="ARBA00048988"/>
    </source>
</evidence>
<evidence type="ECO:0000256" key="3">
    <source>
        <dbReference type="ARBA" id="ARBA00022806"/>
    </source>
</evidence>
<reference evidence="11 13" key="1">
    <citation type="submission" date="2020-12" db="EMBL/GenBank/DDBJ databases">
        <title>strain FJAT-54423T represents a novel species of the genus Brevibacillus.</title>
        <authorList>
            <person name="Tang R."/>
        </authorList>
    </citation>
    <scope>NUCLEOTIDE SEQUENCE [LARGE SCALE GENOMIC DNA]</scope>
    <source>
        <strain evidence="11 13">FJAT-54423</strain>
    </source>
</reference>
<dbReference type="GO" id="GO:0003677">
    <property type="term" value="F:DNA binding"/>
    <property type="evidence" value="ECO:0007669"/>
    <property type="project" value="InterPro"/>
</dbReference>
<reference evidence="12" key="2">
    <citation type="submission" date="2021-04" db="EMBL/GenBank/DDBJ databases">
        <title>Brevibacillus composti FJAT-54423, complete genome.</title>
        <authorList>
            <person name="Tang R."/>
        </authorList>
    </citation>
    <scope>NUCLEOTIDE SEQUENCE</scope>
    <source>
        <strain evidence="12">FJAT-54424</strain>
    </source>
</reference>
<dbReference type="KEGG" id="bcop:JD108_03655"/>
<evidence type="ECO:0000259" key="10">
    <source>
        <dbReference type="PROSITE" id="PS51198"/>
    </source>
</evidence>
<accession>A0A7T5EM01</accession>
<evidence type="ECO:0000256" key="6">
    <source>
        <dbReference type="ARBA" id="ARBA00034617"/>
    </source>
</evidence>
<dbReference type="Gene3D" id="3.40.50.300">
    <property type="entry name" value="P-loop containing nucleotide triphosphate hydrolases"/>
    <property type="match status" value="2"/>
</dbReference>
<feature type="binding site" evidence="9">
    <location>
        <begin position="24"/>
        <end position="31"/>
    </location>
    <ligand>
        <name>ATP</name>
        <dbReference type="ChEBI" id="CHEBI:30616"/>
    </ligand>
</feature>
<sequence>MFSSLSSEQREIVFEKIGRSVVRACPGSGKTYSLAARLAYRISKWDRKCQGIAAISFTNVAWKEIEKQLNEKFEIRIPVQYPHFLGTIDSFVNKFIFLPYGHLIMGCSRRPILVGEPHGTWAGGKYERDYNRYFDAVSFNAEDIAIRTKSPTQYHFKWFNKDGSESGHVKHLKDMKYAFWKQGFATQSDANYISTKILESYPAVAKSIVQRFPELMIDEAQDTSDVQMKIIDCLLNHGLEHILMIGDPDQAIYEWNDAKPELFIEKYALWKENSVVLNENRRSSRNICNFTYRLSSLDSPSVAVNENVKECQLQPTIVTYNADNLQHTIDDFLRLCIQHQIDINREKIAVLYRSKGFYNQIIGIDGAIKQEDPWLPGKMFTREFAKGKYLYDRKHFKDGYKMIERAIHKALSGNNYCSENDIADRISEEGFLKYRKRILDILQLLPKTNADLMSWINQANQNFKINGIKIKLEVDSSFGGLTFEQLFETAELYAEHLEYRLGTVHTAKGETFDAVLLFLKKKAGQKSYYSTYIKNNTSITICEELRIVYVGITRPRKLLVLAVPDETDKKAWEKKLIGIDQGESSL</sequence>
<keyword evidence="4 9" id="KW-0067">ATP-binding</keyword>
<dbReference type="PANTHER" id="PTHR11070">
    <property type="entry name" value="UVRD / RECB / PCRA DNA HELICASE FAMILY MEMBER"/>
    <property type="match status" value="1"/>
</dbReference>
<name>A0A7T5EM01_9BACL</name>
<dbReference type="InterPro" id="IPR014017">
    <property type="entry name" value="DNA_helicase_UvrD-like_C"/>
</dbReference>
<keyword evidence="14" id="KW-1185">Reference proteome</keyword>
<evidence type="ECO:0000256" key="2">
    <source>
        <dbReference type="ARBA" id="ARBA00022801"/>
    </source>
</evidence>
<dbReference type="EMBL" id="CP073708">
    <property type="protein sequence ID" value="QUO42138.1"/>
    <property type="molecule type" value="Genomic_DNA"/>
</dbReference>
<evidence type="ECO:0000313" key="13">
    <source>
        <dbReference type="Proteomes" id="UP000595847"/>
    </source>
</evidence>
<keyword evidence="1 9" id="KW-0547">Nucleotide-binding</keyword>
<evidence type="ECO:0000256" key="7">
    <source>
        <dbReference type="ARBA" id="ARBA00034808"/>
    </source>
</evidence>
<evidence type="ECO:0000256" key="1">
    <source>
        <dbReference type="ARBA" id="ARBA00022741"/>
    </source>
</evidence>
<evidence type="ECO:0000313" key="11">
    <source>
        <dbReference type="EMBL" id="QQE75052.1"/>
    </source>
</evidence>